<keyword evidence="1" id="KW-1185">Reference proteome</keyword>
<reference evidence="2" key="1">
    <citation type="submission" date="2019-12" db="UniProtKB">
        <authorList>
            <consortium name="WormBaseParasite"/>
        </authorList>
    </citation>
    <scope>IDENTIFICATION</scope>
</reference>
<organism evidence="1 2">
    <name type="scientific">Trichuris muris</name>
    <name type="common">Mouse whipworm</name>
    <dbReference type="NCBI Taxonomy" id="70415"/>
    <lineage>
        <taxon>Eukaryota</taxon>
        <taxon>Metazoa</taxon>
        <taxon>Ecdysozoa</taxon>
        <taxon>Nematoda</taxon>
        <taxon>Enoplea</taxon>
        <taxon>Dorylaimia</taxon>
        <taxon>Trichinellida</taxon>
        <taxon>Trichuridae</taxon>
        <taxon>Trichuris</taxon>
    </lineage>
</organism>
<dbReference type="AlphaFoldDB" id="A0A5S6QZH1"/>
<evidence type="ECO:0000313" key="2">
    <source>
        <dbReference type="WBParaSite" id="TMUE_3000012489.1"/>
    </source>
</evidence>
<accession>A0A5S6QZH1</accession>
<dbReference type="WBParaSite" id="TMUE_3000012489.1">
    <property type="protein sequence ID" value="TMUE_3000012489.1"/>
    <property type="gene ID" value="WBGene00292428"/>
</dbReference>
<sequence length="92" mass="10329">MVPGGDVIRPTAGRRFLYEGAPGSTDTLELSMALVFMYSWRRGYTKMAFCFRELGNTVVTHRIEYTSISHFIGMSGNCAVGLQKRMREVTAE</sequence>
<protein>
    <submittedName>
        <fullName evidence="2">Uncharacterized protein</fullName>
    </submittedName>
</protein>
<dbReference type="Proteomes" id="UP000046395">
    <property type="component" value="Unassembled WGS sequence"/>
</dbReference>
<name>A0A5S6QZH1_TRIMR</name>
<proteinExistence type="predicted"/>
<evidence type="ECO:0000313" key="1">
    <source>
        <dbReference type="Proteomes" id="UP000046395"/>
    </source>
</evidence>